<dbReference type="Gene3D" id="3.40.50.880">
    <property type="match status" value="1"/>
</dbReference>
<dbReference type="InterPro" id="IPR018062">
    <property type="entry name" value="HTH_AraC-typ_CS"/>
</dbReference>
<dbReference type="SUPFAM" id="SSF46689">
    <property type="entry name" value="Homeodomain-like"/>
    <property type="match status" value="2"/>
</dbReference>
<reference evidence="6" key="1">
    <citation type="journal article" date="2019" name="Int. J. Syst. Evol. Microbiol.">
        <title>The Global Catalogue of Microorganisms (GCM) 10K type strain sequencing project: providing services to taxonomists for standard genome sequencing and annotation.</title>
        <authorList>
            <consortium name="The Broad Institute Genomics Platform"/>
            <consortium name="The Broad Institute Genome Sequencing Center for Infectious Disease"/>
            <person name="Wu L."/>
            <person name="Ma J."/>
        </authorList>
    </citation>
    <scope>NUCLEOTIDE SEQUENCE [LARGE SCALE GENOMIC DNA]</scope>
    <source>
        <strain evidence="6">CGMCC 1.16225</strain>
    </source>
</reference>
<sequence>MKPIERPYGLSLDQSLHIGVLVLPGFSHLSFHAYIEPLRIANMLSKARLFTWQVVGVYKKPVYGANGISISVDVTAEEISGIKAHFNQLVIIAGEQVEQQSTPQLQTFLRRVARRGIPISALGTATWLLAETGLLADTPCTIHWSRLAAFSEVFRKPRIRETLFVKDGQYSTCAGELAAFDLAVDLIASRAGATVAQEVCRHAIVDGQRAGANRQTAPAGISYANVSEKLVSAVQTMEANLDDTLSMNAIAKHAGISRRQLERLFVTHVGTTPAKHYLKIRVDQAKRLIQGTRMPLVEIAIACGFVSSSHFSKCFKAIHGKTPQQCRSEVPAWVGPGLGGTGLARILQPAHENGTAVARQPY</sequence>
<dbReference type="InterPro" id="IPR009057">
    <property type="entry name" value="Homeodomain-like_sf"/>
</dbReference>
<evidence type="ECO:0000256" key="1">
    <source>
        <dbReference type="ARBA" id="ARBA00023015"/>
    </source>
</evidence>
<dbReference type="InterPro" id="IPR020449">
    <property type="entry name" value="Tscrpt_reg_AraC-type_HTH"/>
</dbReference>
<dbReference type="SMART" id="SM00342">
    <property type="entry name" value="HTH_ARAC"/>
    <property type="match status" value="1"/>
</dbReference>
<dbReference type="PANTHER" id="PTHR46796:SF6">
    <property type="entry name" value="ARAC SUBFAMILY"/>
    <property type="match status" value="1"/>
</dbReference>
<dbReference type="InterPro" id="IPR029062">
    <property type="entry name" value="Class_I_gatase-like"/>
</dbReference>
<dbReference type="PROSITE" id="PS00041">
    <property type="entry name" value="HTH_ARAC_FAMILY_1"/>
    <property type="match status" value="1"/>
</dbReference>
<dbReference type="SUPFAM" id="SSF52317">
    <property type="entry name" value="Class I glutamine amidotransferase-like"/>
    <property type="match status" value="1"/>
</dbReference>
<dbReference type="EMBL" id="JBHUGZ010000012">
    <property type="protein sequence ID" value="MFD1984366.1"/>
    <property type="molecule type" value="Genomic_DNA"/>
</dbReference>
<organism evidence="5 6">
    <name type="scientific">Mesorhizobium newzealandense</name>
    <dbReference type="NCBI Taxonomy" id="1300302"/>
    <lineage>
        <taxon>Bacteria</taxon>
        <taxon>Pseudomonadati</taxon>
        <taxon>Pseudomonadota</taxon>
        <taxon>Alphaproteobacteria</taxon>
        <taxon>Hyphomicrobiales</taxon>
        <taxon>Phyllobacteriaceae</taxon>
        <taxon>Mesorhizobium</taxon>
    </lineage>
</organism>
<gene>
    <name evidence="5" type="ORF">ACFSOZ_17200</name>
</gene>
<dbReference type="Pfam" id="PF01965">
    <property type="entry name" value="DJ-1_PfpI"/>
    <property type="match status" value="1"/>
</dbReference>
<dbReference type="Gene3D" id="1.10.10.60">
    <property type="entry name" value="Homeodomain-like"/>
    <property type="match status" value="1"/>
</dbReference>
<feature type="domain" description="HTH araC/xylS-type" evidence="4">
    <location>
        <begin position="231"/>
        <end position="329"/>
    </location>
</feature>
<keyword evidence="2" id="KW-0238">DNA-binding</keyword>
<keyword evidence="1" id="KW-0805">Transcription regulation</keyword>
<evidence type="ECO:0000259" key="4">
    <source>
        <dbReference type="PROSITE" id="PS01124"/>
    </source>
</evidence>
<dbReference type="Pfam" id="PF12833">
    <property type="entry name" value="HTH_18"/>
    <property type="match status" value="1"/>
</dbReference>
<accession>A0ABW4UBS0</accession>
<name>A0ABW4UBS0_9HYPH</name>
<dbReference type="Proteomes" id="UP001597405">
    <property type="component" value="Unassembled WGS sequence"/>
</dbReference>
<evidence type="ECO:0000313" key="6">
    <source>
        <dbReference type="Proteomes" id="UP001597405"/>
    </source>
</evidence>
<dbReference type="PRINTS" id="PR00032">
    <property type="entry name" value="HTHARAC"/>
</dbReference>
<evidence type="ECO:0000256" key="2">
    <source>
        <dbReference type="ARBA" id="ARBA00023125"/>
    </source>
</evidence>
<dbReference type="InterPro" id="IPR050204">
    <property type="entry name" value="AraC_XylS_family_regulators"/>
</dbReference>
<protein>
    <submittedName>
        <fullName evidence="5">GlxA family transcriptional regulator</fullName>
    </submittedName>
</protein>
<dbReference type="PANTHER" id="PTHR46796">
    <property type="entry name" value="HTH-TYPE TRANSCRIPTIONAL ACTIVATOR RHAS-RELATED"/>
    <property type="match status" value="1"/>
</dbReference>
<keyword evidence="3" id="KW-0804">Transcription</keyword>
<dbReference type="CDD" id="cd03136">
    <property type="entry name" value="GATase1_AraC_ArgR_like"/>
    <property type="match status" value="1"/>
</dbReference>
<evidence type="ECO:0000256" key="3">
    <source>
        <dbReference type="ARBA" id="ARBA00023163"/>
    </source>
</evidence>
<dbReference type="InterPro" id="IPR002818">
    <property type="entry name" value="DJ-1/PfpI"/>
</dbReference>
<dbReference type="InterPro" id="IPR018060">
    <property type="entry name" value="HTH_AraC"/>
</dbReference>
<evidence type="ECO:0000313" key="5">
    <source>
        <dbReference type="EMBL" id="MFD1984366.1"/>
    </source>
</evidence>
<keyword evidence="6" id="KW-1185">Reference proteome</keyword>
<comment type="caution">
    <text evidence="5">The sequence shown here is derived from an EMBL/GenBank/DDBJ whole genome shotgun (WGS) entry which is preliminary data.</text>
</comment>
<proteinExistence type="predicted"/>
<dbReference type="RefSeq" id="WP_379100151.1">
    <property type="nucleotide sequence ID" value="NZ_JBHUGZ010000012.1"/>
</dbReference>
<dbReference type="PROSITE" id="PS01124">
    <property type="entry name" value="HTH_ARAC_FAMILY_2"/>
    <property type="match status" value="1"/>
</dbReference>